<proteinExistence type="predicted"/>
<evidence type="ECO:0000313" key="1">
    <source>
        <dbReference type="EMBL" id="KAJ7666356.1"/>
    </source>
</evidence>
<accession>A0AAD7G4C3</accession>
<dbReference type="EMBL" id="JARKIE010000210">
    <property type="protein sequence ID" value="KAJ7666356.1"/>
    <property type="molecule type" value="Genomic_DNA"/>
</dbReference>
<protein>
    <submittedName>
        <fullName evidence="1">Uncharacterized protein</fullName>
    </submittedName>
</protein>
<reference evidence="1" key="1">
    <citation type="submission" date="2023-03" db="EMBL/GenBank/DDBJ databases">
        <title>Massive genome expansion in bonnet fungi (Mycena s.s.) driven by repeated elements and novel gene families across ecological guilds.</title>
        <authorList>
            <consortium name="Lawrence Berkeley National Laboratory"/>
            <person name="Harder C.B."/>
            <person name="Miyauchi S."/>
            <person name="Viragh M."/>
            <person name="Kuo A."/>
            <person name="Thoen E."/>
            <person name="Andreopoulos B."/>
            <person name="Lu D."/>
            <person name="Skrede I."/>
            <person name="Drula E."/>
            <person name="Henrissat B."/>
            <person name="Morin E."/>
            <person name="Kohler A."/>
            <person name="Barry K."/>
            <person name="LaButti K."/>
            <person name="Morin E."/>
            <person name="Salamov A."/>
            <person name="Lipzen A."/>
            <person name="Mereny Z."/>
            <person name="Hegedus B."/>
            <person name="Baldrian P."/>
            <person name="Stursova M."/>
            <person name="Weitz H."/>
            <person name="Taylor A."/>
            <person name="Grigoriev I.V."/>
            <person name="Nagy L.G."/>
            <person name="Martin F."/>
            <person name="Kauserud H."/>
        </authorList>
    </citation>
    <scope>NUCLEOTIDE SEQUENCE</scope>
    <source>
        <strain evidence="1">CBHHK067</strain>
    </source>
</reference>
<gene>
    <name evidence="1" type="ORF">B0H17DRAFT_951103</name>
</gene>
<name>A0AAD7G4C3_MYCRO</name>
<comment type="caution">
    <text evidence="1">The sequence shown here is derived from an EMBL/GenBank/DDBJ whole genome shotgun (WGS) entry which is preliminary data.</text>
</comment>
<sequence length="525" mass="56593">MPSHIGLPRTLVADVLTSIRIYDTIVPASPSIGRLAAAGLRMTITRGDSRDSVYHVSPKNLGGKAWLASTEYSSAIRTWANTGFEPLSPCVAFGWLGTQRKAIARSDVDDCDAMTLLGAVDFDMDRVERFASGFAGAIETAKRHTAEPGTRMQSAALAALLNYDVQQYVRPIQEGWSRNGRGAANLGPRAISPEDWVATLIADNTSLCGFAYQGAARYTENKVGGFVALLLSNTHDLMYDLATSNLMSSVMYAAAAGVTQDNIPCIFVTSLMDGLARRICTGAGCIENSLFGDNATFAAGVWADFSERYRTWERFVKYSRQIARSTSTEARNIAEKAAEQLVMADCDFVDVANAWRQATMEPSSCHLIPRLTIAYVPGAAPEIAEDVQPDLCMTCMLSFKEALDGFASDEIRGVEGLSASIAGCQGVARAAAIRRATLFAASDICCDLCACRIGCWADMISHRVLSALISTEPTSSAAEWLLQCYTVWTVMSFPVSVATILSGFDLCCEMNQDEGAMGNRDVLDC</sequence>
<keyword evidence="2" id="KW-1185">Reference proteome</keyword>
<organism evidence="1 2">
    <name type="scientific">Mycena rosella</name>
    <name type="common">Pink bonnet</name>
    <name type="synonym">Agaricus rosellus</name>
    <dbReference type="NCBI Taxonomy" id="1033263"/>
    <lineage>
        <taxon>Eukaryota</taxon>
        <taxon>Fungi</taxon>
        <taxon>Dikarya</taxon>
        <taxon>Basidiomycota</taxon>
        <taxon>Agaricomycotina</taxon>
        <taxon>Agaricomycetes</taxon>
        <taxon>Agaricomycetidae</taxon>
        <taxon>Agaricales</taxon>
        <taxon>Marasmiineae</taxon>
        <taxon>Mycenaceae</taxon>
        <taxon>Mycena</taxon>
    </lineage>
</organism>
<dbReference type="AlphaFoldDB" id="A0AAD7G4C3"/>
<evidence type="ECO:0000313" key="2">
    <source>
        <dbReference type="Proteomes" id="UP001221757"/>
    </source>
</evidence>
<dbReference type="Proteomes" id="UP001221757">
    <property type="component" value="Unassembled WGS sequence"/>
</dbReference>